<feature type="transmembrane region" description="Helical" evidence="11">
    <location>
        <begin position="65"/>
        <end position="98"/>
    </location>
</feature>
<dbReference type="Proteomes" id="UP000314616">
    <property type="component" value="Chromosome"/>
</dbReference>
<keyword evidence="9" id="KW-0175">Coiled coil</keyword>
<keyword evidence="11" id="KW-0472">Membrane</keyword>
<dbReference type="GO" id="GO:0046983">
    <property type="term" value="F:protein dimerization activity"/>
    <property type="evidence" value="ECO:0007669"/>
    <property type="project" value="InterPro"/>
</dbReference>
<organism evidence="15 16">
    <name type="scientific">Georgenia yuyongxinii</name>
    <dbReference type="NCBI Taxonomy" id="2589797"/>
    <lineage>
        <taxon>Bacteria</taxon>
        <taxon>Bacillati</taxon>
        <taxon>Actinomycetota</taxon>
        <taxon>Actinomycetes</taxon>
        <taxon>Micrococcales</taxon>
        <taxon>Bogoriellaceae</taxon>
        <taxon>Georgenia</taxon>
    </lineage>
</organism>
<dbReference type="GO" id="GO:0005524">
    <property type="term" value="F:ATP binding"/>
    <property type="evidence" value="ECO:0007669"/>
    <property type="project" value="UniProtKB-KW"/>
</dbReference>
<gene>
    <name evidence="15" type="ORF">FE374_10825</name>
</gene>
<evidence type="ECO:0000256" key="7">
    <source>
        <dbReference type="ARBA" id="ARBA00022840"/>
    </source>
</evidence>
<dbReference type="Gene3D" id="3.30.565.10">
    <property type="entry name" value="Histidine kinase-like ATPase, C-terminal domain"/>
    <property type="match status" value="1"/>
</dbReference>
<dbReference type="Pfam" id="PF23539">
    <property type="entry name" value="DUF7134"/>
    <property type="match status" value="1"/>
</dbReference>
<evidence type="ECO:0000313" key="16">
    <source>
        <dbReference type="Proteomes" id="UP000314616"/>
    </source>
</evidence>
<evidence type="ECO:0000256" key="10">
    <source>
        <dbReference type="SAM" id="MobiDB-lite"/>
    </source>
</evidence>
<keyword evidence="5" id="KW-0547">Nucleotide-binding</keyword>
<dbReference type="InterPro" id="IPR003594">
    <property type="entry name" value="HATPase_dom"/>
</dbReference>
<dbReference type="AlphaFoldDB" id="A0A5B8C380"/>
<evidence type="ECO:0000259" key="14">
    <source>
        <dbReference type="Pfam" id="PF23539"/>
    </source>
</evidence>
<evidence type="ECO:0000259" key="13">
    <source>
        <dbReference type="Pfam" id="PF07730"/>
    </source>
</evidence>
<evidence type="ECO:0000256" key="4">
    <source>
        <dbReference type="ARBA" id="ARBA00022679"/>
    </source>
</evidence>
<feature type="coiled-coil region" evidence="9">
    <location>
        <begin position="149"/>
        <end position="179"/>
    </location>
</feature>
<keyword evidence="11" id="KW-0812">Transmembrane</keyword>
<dbReference type="PANTHER" id="PTHR24421:SF10">
    <property type="entry name" value="NITRATE_NITRITE SENSOR PROTEIN NARQ"/>
    <property type="match status" value="1"/>
</dbReference>
<dbReference type="InterPro" id="IPR036890">
    <property type="entry name" value="HATPase_C_sf"/>
</dbReference>
<keyword evidence="7" id="KW-0067">ATP-binding</keyword>
<keyword evidence="6" id="KW-0418">Kinase</keyword>
<dbReference type="Gene3D" id="1.20.5.1930">
    <property type="match status" value="1"/>
</dbReference>
<dbReference type="KEGG" id="gyu:FE374_10825"/>
<keyword evidence="11" id="KW-1133">Transmembrane helix</keyword>
<dbReference type="InterPro" id="IPR011712">
    <property type="entry name" value="Sig_transdc_His_kin_sub3_dim/P"/>
</dbReference>
<dbReference type="OrthoDB" id="227596at2"/>
<evidence type="ECO:0000256" key="3">
    <source>
        <dbReference type="ARBA" id="ARBA00022553"/>
    </source>
</evidence>
<dbReference type="SUPFAM" id="SSF55874">
    <property type="entry name" value="ATPase domain of HSP90 chaperone/DNA topoisomerase II/histidine kinase"/>
    <property type="match status" value="1"/>
</dbReference>
<keyword evidence="8" id="KW-0902">Two-component regulatory system</keyword>
<feature type="domain" description="Histidine kinase/HSP90-like ATPase" evidence="12">
    <location>
        <begin position="322"/>
        <end position="418"/>
    </location>
</feature>
<evidence type="ECO:0000256" key="6">
    <source>
        <dbReference type="ARBA" id="ARBA00022777"/>
    </source>
</evidence>
<keyword evidence="4" id="KW-0808">Transferase</keyword>
<feature type="compositionally biased region" description="Pro residues" evidence="10">
    <location>
        <begin position="366"/>
        <end position="379"/>
    </location>
</feature>
<dbReference type="PANTHER" id="PTHR24421">
    <property type="entry name" value="NITRATE/NITRITE SENSOR PROTEIN NARX-RELATED"/>
    <property type="match status" value="1"/>
</dbReference>
<dbReference type="InterPro" id="IPR050482">
    <property type="entry name" value="Sensor_HK_TwoCompSys"/>
</dbReference>
<feature type="domain" description="DUF7134" evidence="14">
    <location>
        <begin position="26"/>
        <end position="147"/>
    </location>
</feature>
<evidence type="ECO:0000256" key="11">
    <source>
        <dbReference type="SAM" id="Phobius"/>
    </source>
</evidence>
<dbReference type="InterPro" id="IPR055558">
    <property type="entry name" value="DUF7134"/>
</dbReference>
<proteinExistence type="predicted"/>
<feature type="transmembrane region" description="Helical" evidence="11">
    <location>
        <begin position="42"/>
        <end position="58"/>
    </location>
</feature>
<feature type="domain" description="Signal transduction histidine kinase subgroup 3 dimerisation and phosphoacceptor" evidence="13">
    <location>
        <begin position="181"/>
        <end position="245"/>
    </location>
</feature>
<dbReference type="EMBL" id="CP040915">
    <property type="protein sequence ID" value="QDC25033.1"/>
    <property type="molecule type" value="Genomic_DNA"/>
</dbReference>
<evidence type="ECO:0000256" key="1">
    <source>
        <dbReference type="ARBA" id="ARBA00000085"/>
    </source>
</evidence>
<evidence type="ECO:0000256" key="5">
    <source>
        <dbReference type="ARBA" id="ARBA00022741"/>
    </source>
</evidence>
<dbReference type="CDD" id="cd16917">
    <property type="entry name" value="HATPase_UhpB-NarQ-NarX-like"/>
    <property type="match status" value="1"/>
</dbReference>
<dbReference type="Pfam" id="PF07730">
    <property type="entry name" value="HisKA_3"/>
    <property type="match status" value="1"/>
</dbReference>
<dbReference type="RefSeq" id="WP_139928977.1">
    <property type="nucleotide sequence ID" value="NZ_CP040915.1"/>
</dbReference>
<dbReference type="EC" id="2.7.13.3" evidence="2"/>
<evidence type="ECO:0000256" key="8">
    <source>
        <dbReference type="ARBA" id="ARBA00023012"/>
    </source>
</evidence>
<sequence>MPRLRPSTTQATALAVTLVVLGQAELWLLPSLDTELVRARTHLLPFAVLVPAALVLRARAPLAAVLVAAGALVAQAIIVAPAMLLTQLAALLIAVYTVGAHSPLPRALAGLVAACTAPAALALRTDATVQETASIAVFATAPWLAGRVIARVRAYAARLEQLTAELERERERSAALAVAEERGHIARELHDILAHGLGLMTLQAGGARRMLRRDPDRAHAALVTIEDSGRQALAEVRRLLEAVDPRPGVGAAHPEHAEGRAQQRLPMGAEGPPPGLVEVQRPQPSLADVGSWLRRTVVRSHPVSVHVEGDPRSLPPGLDLTAFRIVQEAVTNALKHAPGAATSLRVRYSGDAVELEVANERGEPGPAGPPAAAGPPGPPGRGRGLIGMRERVAMFGGSLETGPTDDGGFLVRAHLPVEPAR</sequence>
<keyword evidence="3" id="KW-0597">Phosphoprotein</keyword>
<evidence type="ECO:0000313" key="15">
    <source>
        <dbReference type="EMBL" id="QDC25033.1"/>
    </source>
</evidence>
<dbReference type="GO" id="GO:0016020">
    <property type="term" value="C:membrane"/>
    <property type="evidence" value="ECO:0007669"/>
    <property type="project" value="InterPro"/>
</dbReference>
<reference evidence="15 16" key="1">
    <citation type="submission" date="2019-05" db="EMBL/GenBank/DDBJ databases">
        <title>Georgenia *** sp. nov., and Georgenia *** sp. nov., isolated from the intestinal contents of plateau pika (Ochotona curzoniae) in the Qinghai-Tibet plateau of China.</title>
        <authorList>
            <person name="Tian Z."/>
        </authorList>
    </citation>
    <scope>NUCLEOTIDE SEQUENCE [LARGE SCALE GENOMIC DNA]</scope>
    <source>
        <strain evidence="15 16">Z443</strain>
    </source>
</reference>
<dbReference type="GO" id="GO:0000155">
    <property type="term" value="F:phosphorelay sensor kinase activity"/>
    <property type="evidence" value="ECO:0007669"/>
    <property type="project" value="InterPro"/>
</dbReference>
<evidence type="ECO:0000256" key="9">
    <source>
        <dbReference type="SAM" id="Coils"/>
    </source>
</evidence>
<name>A0A5B8C380_9MICO</name>
<dbReference type="Pfam" id="PF02518">
    <property type="entry name" value="HATPase_c"/>
    <property type="match status" value="1"/>
</dbReference>
<comment type="catalytic activity">
    <reaction evidence="1">
        <text>ATP + protein L-histidine = ADP + protein N-phospho-L-histidine.</text>
        <dbReference type="EC" id="2.7.13.3"/>
    </reaction>
</comment>
<evidence type="ECO:0000256" key="2">
    <source>
        <dbReference type="ARBA" id="ARBA00012438"/>
    </source>
</evidence>
<evidence type="ECO:0000259" key="12">
    <source>
        <dbReference type="Pfam" id="PF02518"/>
    </source>
</evidence>
<accession>A0A5B8C380</accession>
<protein>
    <recommendedName>
        <fullName evidence="2">histidine kinase</fullName>
        <ecNumber evidence="2">2.7.13.3</ecNumber>
    </recommendedName>
</protein>
<feature type="region of interest" description="Disordered" evidence="10">
    <location>
        <begin position="360"/>
        <end position="385"/>
    </location>
</feature>